<keyword evidence="11" id="KW-1185">Reference proteome</keyword>
<evidence type="ECO:0000259" key="9">
    <source>
        <dbReference type="Pfam" id="PF01850"/>
    </source>
</evidence>
<comment type="caution">
    <text evidence="10">The sequence shown here is derived from an EMBL/GenBank/DDBJ whole genome shotgun (WGS) entry which is preliminary data.</text>
</comment>
<gene>
    <name evidence="8" type="primary">vapC</name>
    <name evidence="10" type="ORF">CKY28_03970</name>
</gene>
<comment type="function">
    <text evidence="8">Toxic component of a toxin-antitoxin (TA) system. An RNase.</text>
</comment>
<dbReference type="InterPro" id="IPR029060">
    <property type="entry name" value="PIN-like_dom_sf"/>
</dbReference>
<dbReference type="InterPro" id="IPR022907">
    <property type="entry name" value="VapC_family"/>
</dbReference>
<dbReference type="GO" id="GO:0000287">
    <property type="term" value="F:magnesium ion binding"/>
    <property type="evidence" value="ECO:0007669"/>
    <property type="project" value="UniProtKB-UniRule"/>
</dbReference>
<dbReference type="Gene3D" id="3.40.50.1010">
    <property type="entry name" value="5'-nuclease"/>
    <property type="match status" value="1"/>
</dbReference>
<evidence type="ECO:0000256" key="5">
    <source>
        <dbReference type="ARBA" id="ARBA00022801"/>
    </source>
</evidence>
<keyword evidence="3 8" id="KW-0540">Nuclease</keyword>
<evidence type="ECO:0000256" key="2">
    <source>
        <dbReference type="ARBA" id="ARBA00022649"/>
    </source>
</evidence>
<keyword evidence="5 8" id="KW-0378">Hydrolase</keyword>
<dbReference type="GO" id="GO:0090729">
    <property type="term" value="F:toxin activity"/>
    <property type="evidence" value="ECO:0007669"/>
    <property type="project" value="UniProtKB-KW"/>
</dbReference>
<comment type="similarity">
    <text evidence="7 8">Belongs to the PINc/VapC protein family.</text>
</comment>
<dbReference type="Pfam" id="PF01850">
    <property type="entry name" value="PIN"/>
    <property type="match status" value="1"/>
</dbReference>
<keyword evidence="4 8" id="KW-0479">Metal-binding</keyword>
<dbReference type="InterPro" id="IPR002716">
    <property type="entry name" value="PIN_dom"/>
</dbReference>
<evidence type="ECO:0000256" key="4">
    <source>
        <dbReference type="ARBA" id="ARBA00022723"/>
    </source>
</evidence>
<dbReference type="InterPro" id="IPR050556">
    <property type="entry name" value="Type_II_TA_system_RNase"/>
</dbReference>
<dbReference type="SUPFAM" id="SSF88723">
    <property type="entry name" value="PIN domain-like"/>
    <property type="match status" value="1"/>
</dbReference>
<feature type="binding site" evidence="8">
    <location>
        <position position="95"/>
    </location>
    <ligand>
        <name>Mg(2+)</name>
        <dbReference type="ChEBI" id="CHEBI:18420"/>
    </ligand>
</feature>
<protein>
    <recommendedName>
        <fullName evidence="8">Ribonuclease VapC</fullName>
        <shortName evidence="8">RNase VapC</shortName>
        <ecNumber evidence="8">3.1.-.-</ecNumber>
    </recommendedName>
    <alternativeName>
        <fullName evidence="8">Toxin VapC</fullName>
    </alternativeName>
</protein>
<keyword evidence="8" id="KW-0800">Toxin</keyword>
<feature type="binding site" evidence="8">
    <location>
        <position position="6"/>
    </location>
    <ligand>
        <name>Mg(2+)</name>
        <dbReference type="ChEBI" id="CHEBI:18420"/>
    </ligand>
</feature>
<dbReference type="HAMAP" id="MF_00265">
    <property type="entry name" value="VapC_Nob1"/>
    <property type="match status" value="1"/>
</dbReference>
<evidence type="ECO:0000256" key="3">
    <source>
        <dbReference type="ARBA" id="ARBA00022722"/>
    </source>
</evidence>
<dbReference type="GO" id="GO:0016787">
    <property type="term" value="F:hydrolase activity"/>
    <property type="evidence" value="ECO:0007669"/>
    <property type="project" value="UniProtKB-KW"/>
</dbReference>
<dbReference type="RefSeq" id="WP_095997053.1">
    <property type="nucleotide sequence ID" value="NZ_NSLI01000002.1"/>
</dbReference>
<comment type="cofactor">
    <cofactor evidence="1 8">
        <name>Mg(2+)</name>
        <dbReference type="ChEBI" id="CHEBI:18420"/>
    </cofactor>
</comment>
<dbReference type="EC" id="3.1.-.-" evidence="8"/>
<feature type="domain" description="PIN" evidence="9">
    <location>
        <begin position="4"/>
        <end position="122"/>
    </location>
</feature>
<evidence type="ECO:0000256" key="6">
    <source>
        <dbReference type="ARBA" id="ARBA00022842"/>
    </source>
</evidence>
<accession>A0A2A2SH51</accession>
<keyword evidence="2 8" id="KW-1277">Toxin-antitoxin system</keyword>
<evidence type="ECO:0000256" key="7">
    <source>
        <dbReference type="ARBA" id="ARBA00038093"/>
    </source>
</evidence>
<keyword evidence="6 8" id="KW-0460">Magnesium</keyword>
<evidence type="ECO:0000256" key="1">
    <source>
        <dbReference type="ARBA" id="ARBA00001946"/>
    </source>
</evidence>
<organism evidence="10 11">
    <name type="scientific">Sphingomonas lenta</name>
    <dbReference type="NCBI Taxonomy" id="1141887"/>
    <lineage>
        <taxon>Bacteria</taxon>
        <taxon>Pseudomonadati</taxon>
        <taxon>Pseudomonadota</taxon>
        <taxon>Alphaproteobacteria</taxon>
        <taxon>Sphingomonadales</taxon>
        <taxon>Sphingomonadaceae</taxon>
        <taxon>Sphingomonas</taxon>
    </lineage>
</organism>
<name>A0A2A2SH51_9SPHN</name>
<evidence type="ECO:0000256" key="8">
    <source>
        <dbReference type="HAMAP-Rule" id="MF_00265"/>
    </source>
</evidence>
<reference evidence="11" key="1">
    <citation type="submission" date="2017-09" db="EMBL/GenBank/DDBJ databases">
        <authorList>
            <person name="Feng G."/>
            <person name="Zhu H."/>
        </authorList>
    </citation>
    <scope>NUCLEOTIDE SEQUENCE [LARGE SCALE GENOMIC DNA]</scope>
    <source>
        <strain evidence="11">1PNM-20</strain>
    </source>
</reference>
<dbReference type="OrthoDB" id="9796690at2"/>
<dbReference type="PANTHER" id="PTHR33653:SF1">
    <property type="entry name" value="RIBONUCLEASE VAPC2"/>
    <property type="match status" value="1"/>
</dbReference>
<dbReference type="AlphaFoldDB" id="A0A2A2SH51"/>
<evidence type="ECO:0000313" key="10">
    <source>
        <dbReference type="EMBL" id="PAX08543.1"/>
    </source>
</evidence>
<sequence>MRFLLDTSAAIILRDSVSEADRRLTELASIPALSIITQIELEGGVVAEPLLAAKRRMLLDAMLLQFPVLDFDADCAAAYREIVEARGYSRPKVVDRMVAATALRYGLTVVTANARDFRDVPGLALEVWPSA</sequence>
<dbReference type="PANTHER" id="PTHR33653">
    <property type="entry name" value="RIBONUCLEASE VAPC2"/>
    <property type="match status" value="1"/>
</dbReference>
<dbReference type="Proteomes" id="UP000218151">
    <property type="component" value="Unassembled WGS sequence"/>
</dbReference>
<dbReference type="GO" id="GO:0004540">
    <property type="term" value="F:RNA nuclease activity"/>
    <property type="evidence" value="ECO:0007669"/>
    <property type="project" value="InterPro"/>
</dbReference>
<proteinExistence type="inferred from homology"/>
<evidence type="ECO:0000313" key="11">
    <source>
        <dbReference type="Proteomes" id="UP000218151"/>
    </source>
</evidence>
<dbReference type="EMBL" id="NSLI01000002">
    <property type="protein sequence ID" value="PAX08543.1"/>
    <property type="molecule type" value="Genomic_DNA"/>
</dbReference>